<evidence type="ECO:0000256" key="6">
    <source>
        <dbReference type="ARBA" id="ARBA00022989"/>
    </source>
</evidence>
<dbReference type="EMBL" id="CP104064">
    <property type="protein sequence ID" value="WAH36624.1"/>
    <property type="molecule type" value="Genomic_DNA"/>
</dbReference>
<comment type="subcellular location">
    <subcellularLocation>
        <location evidence="1 8">Cell membrane</location>
        <topology evidence="1 8">Multi-pass membrane protein</topology>
    </subcellularLocation>
</comment>
<evidence type="ECO:0000256" key="5">
    <source>
        <dbReference type="ARBA" id="ARBA00022692"/>
    </source>
</evidence>
<feature type="transmembrane region" description="Helical" evidence="9">
    <location>
        <begin position="151"/>
        <end position="169"/>
    </location>
</feature>
<feature type="transmembrane region" description="Helical" evidence="9">
    <location>
        <begin position="6"/>
        <end position="24"/>
    </location>
</feature>
<dbReference type="PIRSF" id="PIRSF016661">
    <property type="entry name" value="BioY"/>
    <property type="match status" value="1"/>
</dbReference>
<accession>A0ABY6Z1M1</accession>
<evidence type="ECO:0000256" key="7">
    <source>
        <dbReference type="ARBA" id="ARBA00023136"/>
    </source>
</evidence>
<keyword evidence="3 8" id="KW-0813">Transport</keyword>
<name>A0ABY6Z1M1_9BACL</name>
<evidence type="ECO:0000256" key="8">
    <source>
        <dbReference type="PIRNR" id="PIRNR016661"/>
    </source>
</evidence>
<feature type="transmembrane region" description="Helical" evidence="9">
    <location>
        <begin position="36"/>
        <end position="60"/>
    </location>
</feature>
<dbReference type="Gene3D" id="1.10.1760.20">
    <property type="match status" value="1"/>
</dbReference>
<dbReference type="PANTHER" id="PTHR34295:SF4">
    <property type="entry name" value="BIOTIN TRANSPORTER BIOY-RELATED"/>
    <property type="match status" value="1"/>
</dbReference>
<dbReference type="PANTHER" id="PTHR34295">
    <property type="entry name" value="BIOTIN TRANSPORTER BIOY"/>
    <property type="match status" value="1"/>
</dbReference>
<evidence type="ECO:0000256" key="9">
    <source>
        <dbReference type="SAM" id="Phobius"/>
    </source>
</evidence>
<keyword evidence="4 8" id="KW-1003">Cell membrane</keyword>
<dbReference type="RefSeq" id="WP_268043982.1">
    <property type="nucleotide sequence ID" value="NZ_CP104064.1"/>
</dbReference>
<gene>
    <name evidence="10" type="ORF">NZD86_20990</name>
</gene>
<protein>
    <recommendedName>
        <fullName evidence="8">Biotin transporter</fullName>
    </recommendedName>
</protein>
<keyword evidence="6 9" id="KW-1133">Transmembrane helix</keyword>
<evidence type="ECO:0000256" key="1">
    <source>
        <dbReference type="ARBA" id="ARBA00004651"/>
    </source>
</evidence>
<keyword evidence="11" id="KW-1185">Reference proteome</keyword>
<keyword evidence="7 8" id="KW-0472">Membrane</keyword>
<reference evidence="10" key="1">
    <citation type="submission" date="2022-08" db="EMBL/GenBank/DDBJ databases">
        <title>Alicyclobacillus dauci DSM2870, complete genome.</title>
        <authorList>
            <person name="Wang Q."/>
            <person name="Cai R."/>
            <person name="Wang Z."/>
        </authorList>
    </citation>
    <scope>NUCLEOTIDE SEQUENCE</scope>
    <source>
        <strain evidence="10">DSM 28700</strain>
    </source>
</reference>
<dbReference type="Proteomes" id="UP001164803">
    <property type="component" value="Chromosome"/>
</dbReference>
<dbReference type="InterPro" id="IPR003784">
    <property type="entry name" value="BioY"/>
</dbReference>
<dbReference type="Pfam" id="PF02632">
    <property type="entry name" value="BioY"/>
    <property type="match status" value="1"/>
</dbReference>
<feature type="transmembrane region" description="Helical" evidence="9">
    <location>
        <begin position="72"/>
        <end position="99"/>
    </location>
</feature>
<evidence type="ECO:0000256" key="4">
    <source>
        <dbReference type="ARBA" id="ARBA00022475"/>
    </source>
</evidence>
<proteinExistence type="inferred from homology"/>
<evidence type="ECO:0000256" key="3">
    <source>
        <dbReference type="ARBA" id="ARBA00022448"/>
    </source>
</evidence>
<feature type="transmembrane region" description="Helical" evidence="9">
    <location>
        <begin position="111"/>
        <end position="131"/>
    </location>
</feature>
<organism evidence="10 11">
    <name type="scientific">Alicyclobacillus dauci</name>
    <dbReference type="NCBI Taxonomy" id="1475485"/>
    <lineage>
        <taxon>Bacteria</taxon>
        <taxon>Bacillati</taxon>
        <taxon>Bacillota</taxon>
        <taxon>Bacilli</taxon>
        <taxon>Bacillales</taxon>
        <taxon>Alicyclobacillaceae</taxon>
        <taxon>Alicyclobacillus</taxon>
    </lineage>
</organism>
<evidence type="ECO:0000313" key="11">
    <source>
        <dbReference type="Proteomes" id="UP001164803"/>
    </source>
</evidence>
<evidence type="ECO:0000313" key="10">
    <source>
        <dbReference type="EMBL" id="WAH36624.1"/>
    </source>
</evidence>
<sequence>MRLRGLVFSALFAALFAVISLVQIHVSVIPITLETLIPVIAGGLLGAWYGALTFIIVLGLDVLGLPLIGGHGGVGVLVGPTAGFIWAWPVCAFLTGLLVSRIKSGQRFEYLWIFLAAFIFGDLISYIPGVLWMRHVVPEYRPWGKALMAGMYPFLPGDFIKTLIAALIVERVRKIYPQRRIIHGDRFVGSDSVKPGGIV</sequence>
<evidence type="ECO:0000256" key="2">
    <source>
        <dbReference type="ARBA" id="ARBA00010692"/>
    </source>
</evidence>
<comment type="similarity">
    <text evidence="2 8">Belongs to the BioY family.</text>
</comment>
<keyword evidence="5 9" id="KW-0812">Transmembrane</keyword>